<feature type="region of interest" description="Disordered" evidence="1">
    <location>
        <begin position="47"/>
        <end position="73"/>
    </location>
</feature>
<dbReference type="EnsemblPlants" id="OMERI05G04170.1">
    <property type="protein sequence ID" value="OMERI05G04170.1"/>
    <property type="gene ID" value="OMERI05G04170"/>
</dbReference>
<evidence type="ECO:0000313" key="2">
    <source>
        <dbReference type="EnsemblPlants" id="OMERI05G04170.1"/>
    </source>
</evidence>
<dbReference type="HOGENOM" id="CLU_1470415_0_0_1"/>
<sequence>MTTHGYTEHQAKLSDFGSLDVLYDSYSRCFFSNSTDLLFFSGTGNNPNSSGGPMSYDPRGGGRKGGRRRRKRGEFTGFRGIVVGGGRRRIVWAACAAEAVGSEASDGPVGCGAKQKVCLEEAAGGGGSDGGEPPKMGKTTVRGQLAATGLMKRSGEGGGGGWPEGLTRATDAFWPVDETGRWWR</sequence>
<protein>
    <submittedName>
        <fullName evidence="2">Uncharacterized protein</fullName>
    </submittedName>
</protein>
<reference evidence="2" key="2">
    <citation type="submission" date="2018-05" db="EMBL/GenBank/DDBJ databases">
        <title>OmerRS3 (Oryza meridionalis Reference Sequence Version 3).</title>
        <authorList>
            <person name="Zhang J."/>
            <person name="Kudrna D."/>
            <person name="Lee S."/>
            <person name="Talag J."/>
            <person name="Welchert J."/>
            <person name="Wing R.A."/>
        </authorList>
    </citation>
    <scope>NUCLEOTIDE SEQUENCE [LARGE SCALE GENOMIC DNA]</scope>
    <source>
        <strain evidence="2">cv. OR44</strain>
    </source>
</reference>
<keyword evidence="3" id="KW-1185">Reference proteome</keyword>
<dbReference type="AlphaFoldDB" id="A0A0E0DMF9"/>
<reference evidence="2" key="1">
    <citation type="submission" date="2015-04" db="UniProtKB">
        <authorList>
            <consortium name="EnsemblPlants"/>
        </authorList>
    </citation>
    <scope>IDENTIFICATION</scope>
</reference>
<accession>A0A0E0DMF9</accession>
<evidence type="ECO:0000313" key="3">
    <source>
        <dbReference type="Proteomes" id="UP000008021"/>
    </source>
</evidence>
<organism evidence="2">
    <name type="scientific">Oryza meridionalis</name>
    <dbReference type="NCBI Taxonomy" id="40149"/>
    <lineage>
        <taxon>Eukaryota</taxon>
        <taxon>Viridiplantae</taxon>
        <taxon>Streptophyta</taxon>
        <taxon>Embryophyta</taxon>
        <taxon>Tracheophyta</taxon>
        <taxon>Spermatophyta</taxon>
        <taxon>Magnoliopsida</taxon>
        <taxon>Liliopsida</taxon>
        <taxon>Poales</taxon>
        <taxon>Poaceae</taxon>
        <taxon>BOP clade</taxon>
        <taxon>Oryzoideae</taxon>
        <taxon>Oryzeae</taxon>
        <taxon>Oryzinae</taxon>
        <taxon>Oryza</taxon>
    </lineage>
</organism>
<name>A0A0E0DMF9_9ORYZ</name>
<evidence type="ECO:0000256" key="1">
    <source>
        <dbReference type="SAM" id="MobiDB-lite"/>
    </source>
</evidence>
<proteinExistence type="predicted"/>
<dbReference type="Proteomes" id="UP000008021">
    <property type="component" value="Chromosome 5"/>
</dbReference>
<dbReference type="Gramene" id="OMERI05G04170.1">
    <property type="protein sequence ID" value="OMERI05G04170.1"/>
    <property type="gene ID" value="OMERI05G04170"/>
</dbReference>
<feature type="compositionally biased region" description="Basic residues" evidence="1">
    <location>
        <begin position="61"/>
        <end position="72"/>
    </location>
</feature>